<feature type="domain" description="DUF7683" evidence="1">
    <location>
        <begin position="7"/>
        <end position="76"/>
    </location>
</feature>
<sequence>MRMKHQLVGYDSKTELLSVAVTIPAERFPMAAEIAHVPPDDTEAVGCYPLDSEQARLIAKLTGAHSINSGLMYFMEPVPLSH</sequence>
<dbReference type="RefSeq" id="WP_200191167.1">
    <property type="nucleotide sequence ID" value="NZ_JAENHM010000021.1"/>
</dbReference>
<evidence type="ECO:0000313" key="3">
    <source>
        <dbReference type="Proteomes" id="UP000652760"/>
    </source>
</evidence>
<organism evidence="2 3">
    <name type="scientific">Azospirillum endophyticum</name>
    <dbReference type="NCBI Taxonomy" id="2800326"/>
    <lineage>
        <taxon>Bacteria</taxon>
        <taxon>Pseudomonadati</taxon>
        <taxon>Pseudomonadota</taxon>
        <taxon>Alphaproteobacteria</taxon>
        <taxon>Rhodospirillales</taxon>
        <taxon>Azospirillaceae</taxon>
        <taxon>Azospirillum</taxon>
    </lineage>
</organism>
<keyword evidence="3" id="KW-1185">Reference proteome</keyword>
<gene>
    <name evidence="2" type="ORF">JHL17_06105</name>
</gene>
<comment type="caution">
    <text evidence="2">The sequence shown here is derived from an EMBL/GenBank/DDBJ whole genome shotgun (WGS) entry which is preliminary data.</text>
</comment>
<protein>
    <recommendedName>
        <fullName evidence="1">DUF7683 domain-containing protein</fullName>
    </recommendedName>
</protein>
<dbReference type="Proteomes" id="UP000652760">
    <property type="component" value="Unassembled WGS sequence"/>
</dbReference>
<dbReference type="EMBL" id="JAENHM010000021">
    <property type="protein sequence ID" value="MBK1836980.1"/>
    <property type="molecule type" value="Genomic_DNA"/>
</dbReference>
<name>A0ABS1F0P2_9PROT</name>
<reference evidence="3" key="1">
    <citation type="submission" date="2021-01" db="EMBL/GenBank/DDBJ databases">
        <title>Genome public.</title>
        <authorList>
            <person name="Liu C."/>
            <person name="Sun Q."/>
        </authorList>
    </citation>
    <scope>NUCLEOTIDE SEQUENCE [LARGE SCALE GENOMIC DNA]</scope>
    <source>
        <strain evidence="3">YIM B02556</strain>
    </source>
</reference>
<dbReference type="Pfam" id="PF24731">
    <property type="entry name" value="DUF7683"/>
    <property type="match status" value="1"/>
</dbReference>
<evidence type="ECO:0000313" key="2">
    <source>
        <dbReference type="EMBL" id="MBK1836980.1"/>
    </source>
</evidence>
<evidence type="ECO:0000259" key="1">
    <source>
        <dbReference type="Pfam" id="PF24731"/>
    </source>
</evidence>
<proteinExistence type="predicted"/>
<dbReference type="InterPro" id="IPR056100">
    <property type="entry name" value="DUF7683"/>
</dbReference>
<accession>A0ABS1F0P2</accession>